<dbReference type="InterPro" id="IPR050515">
    <property type="entry name" value="Beta-lactam/transpept"/>
</dbReference>
<keyword evidence="9 16" id="KW-0133">Cell shape</keyword>
<dbReference type="GO" id="GO:0006508">
    <property type="term" value="P:proteolysis"/>
    <property type="evidence" value="ECO:0007669"/>
    <property type="project" value="UniProtKB-KW"/>
</dbReference>
<dbReference type="Gene3D" id="3.30.450.330">
    <property type="match status" value="1"/>
</dbReference>
<dbReference type="GO" id="GO:0000917">
    <property type="term" value="P:division septum assembly"/>
    <property type="evidence" value="ECO:0007669"/>
    <property type="project" value="UniProtKB-KW"/>
</dbReference>
<dbReference type="Gene3D" id="3.40.710.10">
    <property type="entry name" value="DD-peptidase/beta-lactamase superfamily"/>
    <property type="match status" value="1"/>
</dbReference>
<dbReference type="SUPFAM" id="SSF56519">
    <property type="entry name" value="Penicillin binding protein dimerisation domain"/>
    <property type="match status" value="1"/>
</dbReference>
<evidence type="ECO:0000256" key="8">
    <source>
        <dbReference type="ARBA" id="ARBA00022801"/>
    </source>
</evidence>
<dbReference type="InterPro" id="IPR001460">
    <property type="entry name" value="PCN-bd_Tpept"/>
</dbReference>
<keyword evidence="11 16" id="KW-1133">Transmembrane helix</keyword>
<dbReference type="Pfam" id="PF03717">
    <property type="entry name" value="PBP_dimer"/>
    <property type="match status" value="1"/>
</dbReference>
<feature type="compositionally biased region" description="Basic residues" evidence="17">
    <location>
        <begin position="7"/>
        <end position="17"/>
    </location>
</feature>
<evidence type="ECO:0000256" key="1">
    <source>
        <dbReference type="ARBA" id="ARBA00004370"/>
    </source>
</evidence>
<proteinExistence type="inferred from homology"/>
<organism evidence="20 21">
    <name type="scientific">Candidatus Venteria ishoeyi</name>
    <dbReference type="NCBI Taxonomy" id="1899563"/>
    <lineage>
        <taxon>Bacteria</taxon>
        <taxon>Pseudomonadati</taxon>
        <taxon>Pseudomonadota</taxon>
        <taxon>Gammaproteobacteria</taxon>
        <taxon>Thiotrichales</taxon>
        <taxon>Thiotrichaceae</taxon>
        <taxon>Venteria</taxon>
    </lineage>
</organism>
<dbReference type="GO" id="GO:0008658">
    <property type="term" value="F:penicillin binding"/>
    <property type="evidence" value="ECO:0007669"/>
    <property type="project" value="InterPro"/>
</dbReference>
<evidence type="ECO:0000313" key="21">
    <source>
        <dbReference type="Proteomes" id="UP000236724"/>
    </source>
</evidence>
<evidence type="ECO:0000256" key="4">
    <source>
        <dbReference type="ARBA" id="ARBA00022618"/>
    </source>
</evidence>
<dbReference type="PANTHER" id="PTHR30627">
    <property type="entry name" value="PEPTIDOGLYCAN D,D-TRANSPEPTIDASE"/>
    <property type="match status" value="1"/>
</dbReference>
<feature type="transmembrane region" description="Helical" evidence="16">
    <location>
        <begin position="33"/>
        <end position="52"/>
    </location>
</feature>
<keyword evidence="5 16" id="KW-0121">Carboxypeptidase</keyword>
<dbReference type="Pfam" id="PF00905">
    <property type="entry name" value="Transpeptidase"/>
    <property type="match status" value="1"/>
</dbReference>
<evidence type="ECO:0000256" key="9">
    <source>
        <dbReference type="ARBA" id="ARBA00022960"/>
    </source>
</evidence>
<evidence type="ECO:0000256" key="2">
    <source>
        <dbReference type="ARBA" id="ARBA00022475"/>
    </source>
</evidence>
<feature type="domain" description="Penicillin-binding protein dimerisation" evidence="19">
    <location>
        <begin position="74"/>
        <end position="223"/>
    </location>
</feature>
<keyword evidence="14 16" id="KW-0131">Cell cycle</keyword>
<evidence type="ECO:0000313" key="20">
    <source>
        <dbReference type="EMBL" id="SEH08437.1"/>
    </source>
</evidence>
<keyword evidence="13 16" id="KW-0717">Septation</keyword>
<evidence type="ECO:0000256" key="6">
    <source>
        <dbReference type="ARBA" id="ARBA00022670"/>
    </source>
</evidence>
<dbReference type="SUPFAM" id="SSF56601">
    <property type="entry name" value="beta-lactamase/transpeptidase-like"/>
    <property type="match status" value="1"/>
</dbReference>
<sequence>MSEGKVRRNHTSAKPRKTSISASATTLAKRHQWLFVFFILLLLALVWRIVFLQVTNKSFLQRQGDARLLRTITLPAHRGQMHDRHGQALAISTPVDSVWVDPQQVIEAQQQWPQLMGLLGKDSKDLEQLLDTRMQREFVYLQRHLNPQLAAQIDALNIPGVYLQREYRRYYPAAEVTAHVLGFTNIDDQGQEGLELAFEQNLRGTTGKRRVMQDRKGQVIARLQELEAAHAGQDLNLSLDRRLAYLAYRELRDAVVENQAKGGSVVILDVQTGEVLAMSNQPAYNPNNRNDLDSQKYRNRAVTDRFEPGSTIKPFTIAAALESGLHTADSRIQTGNGKFKIGRFNIHDGGAYGKIDLRTILRKSSNVGAAKVALSLPGETLWNLFYYAGFGSSTGSIFPGETPGHLPYFADWNRVDQASLGFGYGLSVSLLQLARAYAAIANQGRLPAINFLAQNSKSSAPQSRLIMQPETAQELMTMLEAVVSPQGTGKRAMLQHYRVAGKTGTARKTNHSGYVEDRYRALFVGIAPASQPKIVIAIMLDEPGGKHYYGGQIAAPIFAKIAKTALYWLNVPADKIK</sequence>
<comment type="similarity">
    <text evidence="16">Belongs to the transpeptidase family. FtsI subfamily.</text>
</comment>
<comment type="function">
    <text evidence="16">Catalyzes cross-linking of the peptidoglycan cell wall at the division septum.</text>
</comment>
<dbReference type="GO" id="GO:0043093">
    <property type="term" value="P:FtsZ-dependent cytokinesis"/>
    <property type="evidence" value="ECO:0007669"/>
    <property type="project" value="UniProtKB-UniRule"/>
</dbReference>
<keyword evidence="12 16" id="KW-0472">Membrane</keyword>
<evidence type="ECO:0000256" key="7">
    <source>
        <dbReference type="ARBA" id="ARBA00022692"/>
    </source>
</evidence>
<dbReference type="HAMAP" id="MF_02080">
    <property type="entry name" value="FtsI_transpept"/>
    <property type="match status" value="1"/>
</dbReference>
<keyword evidence="15 16" id="KW-0961">Cell wall biogenesis/degradation</keyword>
<evidence type="ECO:0000259" key="18">
    <source>
        <dbReference type="Pfam" id="PF00905"/>
    </source>
</evidence>
<keyword evidence="8 16" id="KW-0378">Hydrolase</keyword>
<dbReference type="GO" id="GO:0008360">
    <property type="term" value="P:regulation of cell shape"/>
    <property type="evidence" value="ECO:0007669"/>
    <property type="project" value="UniProtKB-KW"/>
</dbReference>
<protein>
    <recommendedName>
        <fullName evidence="16">Peptidoglycan D,D-transpeptidase FtsI</fullName>
        <ecNumber evidence="16">3.4.16.4</ecNumber>
    </recommendedName>
    <alternativeName>
        <fullName evidence="16">Penicillin-binding protein 3</fullName>
        <shortName evidence="16">PBP-3</shortName>
    </alternativeName>
</protein>
<keyword evidence="21" id="KW-1185">Reference proteome</keyword>
<reference evidence="20 21" key="1">
    <citation type="submission" date="2016-10" db="EMBL/GenBank/DDBJ databases">
        <authorList>
            <person name="de Groot N.N."/>
        </authorList>
    </citation>
    <scope>NUCLEOTIDE SEQUENCE [LARGE SCALE GENOMIC DNA]</scope>
    <source>
        <strain evidence="20">MBHS1</strain>
    </source>
</reference>
<evidence type="ECO:0000256" key="10">
    <source>
        <dbReference type="ARBA" id="ARBA00022984"/>
    </source>
</evidence>
<dbReference type="EMBL" id="FMSV02000549">
    <property type="protein sequence ID" value="SEH08437.1"/>
    <property type="molecule type" value="Genomic_DNA"/>
</dbReference>
<dbReference type="InterPro" id="IPR036138">
    <property type="entry name" value="PBP_dimer_sf"/>
</dbReference>
<evidence type="ECO:0000256" key="3">
    <source>
        <dbReference type="ARBA" id="ARBA00022519"/>
    </source>
</evidence>
<dbReference type="UniPathway" id="UPA00219"/>
<dbReference type="GO" id="GO:0008955">
    <property type="term" value="F:peptidoglycan glycosyltransferase activity"/>
    <property type="evidence" value="ECO:0007669"/>
    <property type="project" value="InterPro"/>
</dbReference>
<dbReference type="GO" id="GO:0009252">
    <property type="term" value="P:peptidoglycan biosynthetic process"/>
    <property type="evidence" value="ECO:0007669"/>
    <property type="project" value="UniProtKB-UniRule"/>
</dbReference>
<evidence type="ECO:0000256" key="17">
    <source>
        <dbReference type="SAM" id="MobiDB-lite"/>
    </source>
</evidence>
<evidence type="ECO:0000259" key="19">
    <source>
        <dbReference type="Pfam" id="PF03717"/>
    </source>
</evidence>
<comment type="catalytic activity">
    <reaction evidence="16">
        <text>Preferential cleavage: (Ac)2-L-Lys-D-Ala-|-D-Ala. Also transpeptidation of peptidyl-alanyl moieties that are N-acyl substituents of D-alanine.</text>
        <dbReference type="EC" id="3.4.16.4"/>
    </reaction>
</comment>
<evidence type="ECO:0000256" key="14">
    <source>
        <dbReference type="ARBA" id="ARBA00023306"/>
    </source>
</evidence>
<evidence type="ECO:0000256" key="11">
    <source>
        <dbReference type="ARBA" id="ARBA00022989"/>
    </source>
</evidence>
<keyword evidence="7 16" id="KW-0812">Transmembrane</keyword>
<evidence type="ECO:0000256" key="16">
    <source>
        <dbReference type="HAMAP-Rule" id="MF_02080"/>
    </source>
</evidence>
<evidence type="ECO:0000256" key="5">
    <source>
        <dbReference type="ARBA" id="ARBA00022645"/>
    </source>
</evidence>
<dbReference type="RefSeq" id="WP_103921979.1">
    <property type="nucleotide sequence ID" value="NZ_FMSV02000549.1"/>
</dbReference>
<dbReference type="InterPro" id="IPR012338">
    <property type="entry name" value="Beta-lactam/transpept-like"/>
</dbReference>
<keyword evidence="10 16" id="KW-0573">Peptidoglycan synthesis</keyword>
<dbReference type="AlphaFoldDB" id="A0A1H6FEG6"/>
<keyword evidence="2 16" id="KW-1003">Cell membrane</keyword>
<comment type="pathway">
    <text evidence="16">Cell wall biogenesis; peptidoglycan biosynthesis.</text>
</comment>
<feature type="domain" description="Penicillin-binding protein transpeptidase" evidence="18">
    <location>
        <begin position="263"/>
        <end position="562"/>
    </location>
</feature>
<name>A0A1H6FEG6_9GAMM</name>
<evidence type="ECO:0000256" key="15">
    <source>
        <dbReference type="ARBA" id="ARBA00023316"/>
    </source>
</evidence>
<dbReference type="Proteomes" id="UP000236724">
    <property type="component" value="Unassembled WGS sequence"/>
</dbReference>
<dbReference type="OrthoDB" id="9789078at2"/>
<feature type="active site" description="Acyl-ester intermediate" evidence="16">
    <location>
        <position position="310"/>
    </location>
</feature>
<keyword evidence="6 16" id="KW-0645">Protease</keyword>
<feature type="region of interest" description="Disordered" evidence="17">
    <location>
        <begin position="1"/>
        <end position="21"/>
    </location>
</feature>
<dbReference type="GO" id="GO:0071555">
    <property type="term" value="P:cell wall organization"/>
    <property type="evidence" value="ECO:0007669"/>
    <property type="project" value="UniProtKB-KW"/>
</dbReference>
<accession>A0A1H6FEG6</accession>
<gene>
    <name evidence="20" type="primary">penA</name>
    <name evidence="16" type="synonym">ftsI</name>
    <name evidence="20" type="ORF">MBHS_04329</name>
</gene>
<evidence type="ECO:0000256" key="12">
    <source>
        <dbReference type="ARBA" id="ARBA00023136"/>
    </source>
</evidence>
<keyword evidence="4 16" id="KW-0132">Cell division</keyword>
<dbReference type="EC" id="3.4.16.4" evidence="16"/>
<keyword evidence="3 16" id="KW-0997">Cell inner membrane</keyword>
<dbReference type="InterPro" id="IPR005311">
    <property type="entry name" value="PBP_dimer"/>
</dbReference>
<dbReference type="PANTHER" id="PTHR30627:SF1">
    <property type="entry name" value="PEPTIDOGLYCAN D,D-TRANSPEPTIDASE FTSI"/>
    <property type="match status" value="1"/>
</dbReference>
<dbReference type="InterPro" id="IPR037532">
    <property type="entry name" value="FtsI_transpept"/>
</dbReference>
<evidence type="ECO:0000256" key="13">
    <source>
        <dbReference type="ARBA" id="ARBA00023210"/>
    </source>
</evidence>
<dbReference type="GO" id="GO:0005886">
    <property type="term" value="C:plasma membrane"/>
    <property type="evidence" value="ECO:0007669"/>
    <property type="project" value="UniProtKB-SubCell"/>
</dbReference>
<dbReference type="GO" id="GO:0009002">
    <property type="term" value="F:serine-type D-Ala-D-Ala carboxypeptidase activity"/>
    <property type="evidence" value="ECO:0007669"/>
    <property type="project" value="UniProtKB-UniRule"/>
</dbReference>
<comment type="subcellular location">
    <subcellularLocation>
        <location evidence="16">Cell inner membrane</location>
        <topology evidence="16">Single-pass membrane protein</topology>
    </subcellularLocation>
    <subcellularLocation>
        <location evidence="1">Membrane</location>
    </subcellularLocation>
</comment>
<dbReference type="Gene3D" id="3.90.1310.10">
    <property type="entry name" value="Penicillin-binding protein 2a (Domain 2)"/>
    <property type="match status" value="1"/>
</dbReference>